<accession>A0A653Y258</accession>
<evidence type="ECO:0000313" key="2">
    <source>
        <dbReference type="Proteomes" id="UP000432350"/>
    </source>
</evidence>
<evidence type="ECO:0000313" key="1">
    <source>
        <dbReference type="EMBL" id="VXC36443.1"/>
    </source>
</evidence>
<name>A0A653Y258_SPHMU</name>
<dbReference type="AlphaFoldDB" id="A0A653Y258"/>
<dbReference type="Proteomes" id="UP000432350">
    <property type="component" value="Unassembled WGS sequence"/>
</dbReference>
<gene>
    <name evidence="1" type="ORF">SPHINGO8BC_110037</name>
</gene>
<proteinExistence type="predicted"/>
<protein>
    <submittedName>
        <fullName evidence="1">Uncharacterized protein</fullName>
    </submittedName>
</protein>
<sequence>MHGVLFIIQHKAIQKDNAVKSETCDNKHALDTLEIKNHIQRKSDTSSSPYQENLLTVHKWIT</sequence>
<organism evidence="1 2">
    <name type="scientific">Sphingobacterium multivorum</name>
    <dbReference type="NCBI Taxonomy" id="28454"/>
    <lineage>
        <taxon>Bacteria</taxon>
        <taxon>Pseudomonadati</taxon>
        <taxon>Bacteroidota</taxon>
        <taxon>Sphingobacteriia</taxon>
        <taxon>Sphingobacteriales</taxon>
        <taxon>Sphingobacteriaceae</taxon>
        <taxon>Sphingobacterium</taxon>
    </lineage>
</organism>
<reference evidence="1 2" key="1">
    <citation type="submission" date="2019-10" db="EMBL/GenBank/DDBJ databases">
        <authorList>
            <person name="Karimi E."/>
        </authorList>
    </citation>
    <scope>NUCLEOTIDE SEQUENCE [LARGE SCALE GENOMIC DNA]</scope>
    <source>
        <strain evidence="1">Sphingobacterium sp. 8BC</strain>
    </source>
</reference>
<dbReference type="EMBL" id="CABWMV010000003">
    <property type="protein sequence ID" value="VXC36443.1"/>
    <property type="molecule type" value="Genomic_DNA"/>
</dbReference>